<feature type="transmembrane region" description="Helical" evidence="1">
    <location>
        <begin position="21"/>
        <end position="44"/>
    </location>
</feature>
<dbReference type="PATRIC" id="fig|1003181.4.peg.6386"/>
<evidence type="ECO:0000313" key="2">
    <source>
        <dbReference type="EMBL" id="OAD19522.1"/>
    </source>
</evidence>
<comment type="caution">
    <text evidence="2">The sequence shown here is derived from an EMBL/GenBank/DDBJ whole genome shotgun (WGS) entry which is preliminary data.</text>
</comment>
<keyword evidence="1" id="KW-0812">Transmembrane</keyword>
<dbReference type="AlphaFoldDB" id="A0A176RUT3"/>
<gene>
    <name evidence="2" type="ORF">THIOM_004840</name>
</gene>
<reference evidence="2 3" key="1">
    <citation type="submission" date="2016-05" db="EMBL/GenBank/DDBJ databases">
        <title>Single-cell genome of chain-forming Candidatus Thiomargarita nelsonii and comparison to other large sulfur-oxidizing bacteria.</title>
        <authorList>
            <person name="Winkel M."/>
            <person name="Salman V."/>
            <person name="Woyke T."/>
            <person name="Schulz-Vogt H."/>
            <person name="Richter M."/>
            <person name="Flood B."/>
            <person name="Bailey J."/>
            <person name="Amann R."/>
            <person name="Mussmann M."/>
        </authorList>
    </citation>
    <scope>NUCLEOTIDE SEQUENCE [LARGE SCALE GENOMIC DNA]</scope>
    <source>
        <strain evidence="2 3">THI036</strain>
    </source>
</reference>
<protein>
    <submittedName>
        <fullName evidence="2">Uncharacterized protein</fullName>
    </submittedName>
</protein>
<keyword evidence="3" id="KW-1185">Reference proteome</keyword>
<dbReference type="Proteomes" id="UP000076962">
    <property type="component" value="Unassembled WGS sequence"/>
</dbReference>
<keyword evidence="1" id="KW-1133">Transmembrane helix</keyword>
<proteinExistence type="predicted"/>
<evidence type="ECO:0000313" key="3">
    <source>
        <dbReference type="Proteomes" id="UP000076962"/>
    </source>
</evidence>
<organism evidence="2 3">
    <name type="scientific">Candidatus Thiomargarita nelsonii</name>
    <dbReference type="NCBI Taxonomy" id="1003181"/>
    <lineage>
        <taxon>Bacteria</taxon>
        <taxon>Pseudomonadati</taxon>
        <taxon>Pseudomonadota</taxon>
        <taxon>Gammaproteobacteria</taxon>
        <taxon>Thiotrichales</taxon>
        <taxon>Thiotrichaceae</taxon>
        <taxon>Thiomargarita</taxon>
    </lineage>
</organism>
<evidence type="ECO:0000256" key="1">
    <source>
        <dbReference type="SAM" id="Phobius"/>
    </source>
</evidence>
<sequence>MVVSALGTVGMLEAGFSIAEIFLSLGVLNAVIVGILFMLLPEFLQRFAVWLRFKH</sequence>
<accession>A0A176RUT3</accession>
<dbReference type="EMBL" id="LUTY01002769">
    <property type="protein sequence ID" value="OAD19522.1"/>
    <property type="molecule type" value="Genomic_DNA"/>
</dbReference>
<name>A0A176RUT3_9GAMM</name>
<keyword evidence="1" id="KW-0472">Membrane</keyword>